<comment type="caution">
    <text evidence="3">The sequence shown here is derived from an EMBL/GenBank/DDBJ whole genome shotgun (WGS) entry which is preliminary data.</text>
</comment>
<evidence type="ECO:0000313" key="4">
    <source>
        <dbReference type="Proteomes" id="UP000663848"/>
    </source>
</evidence>
<evidence type="ECO:0000313" key="3">
    <source>
        <dbReference type="EMBL" id="CAF4481129.1"/>
    </source>
</evidence>
<protein>
    <submittedName>
        <fullName evidence="3">Uncharacterized protein</fullName>
    </submittedName>
</protein>
<feature type="region of interest" description="Disordered" evidence="1">
    <location>
        <begin position="176"/>
        <end position="217"/>
    </location>
</feature>
<feature type="compositionally biased region" description="Basic and acidic residues" evidence="1">
    <location>
        <begin position="179"/>
        <end position="193"/>
    </location>
</feature>
<dbReference type="EMBL" id="CAJNYT010001287">
    <property type="protein sequence ID" value="CAF3403044.1"/>
    <property type="molecule type" value="Genomic_DNA"/>
</dbReference>
<reference evidence="3" key="1">
    <citation type="submission" date="2021-02" db="EMBL/GenBank/DDBJ databases">
        <authorList>
            <person name="Nowell W R."/>
        </authorList>
    </citation>
    <scope>NUCLEOTIDE SEQUENCE</scope>
</reference>
<evidence type="ECO:0000256" key="1">
    <source>
        <dbReference type="SAM" id="MobiDB-lite"/>
    </source>
</evidence>
<proteinExistence type="predicted"/>
<dbReference type="AlphaFoldDB" id="A0A820U4B0"/>
<sequence length="217" mass="23794">MTSIFTGKAWTLASKILQPITNSTKASQRTTPSTVQLMAHASGPTTTALPTLIAVSPVPPIFAKVNSCVTSATNLLIHDNIGYGLWLSDNTTSNLTNIRVWNNGAVQIRLDNRAAGTATRVSAWTTAWNTPPWRRYKESITFKTSIALGGNAAYTPVPFWTGSLEIVTVPAAPRTYQPNEHHSCARRNNVDSKRRYHRSPTCSSSSWYPSTHGSNWH</sequence>
<accession>A0A820U4B0</accession>
<dbReference type="Proteomes" id="UP000663848">
    <property type="component" value="Unassembled WGS sequence"/>
</dbReference>
<organism evidence="3 4">
    <name type="scientific">Rotaria socialis</name>
    <dbReference type="NCBI Taxonomy" id="392032"/>
    <lineage>
        <taxon>Eukaryota</taxon>
        <taxon>Metazoa</taxon>
        <taxon>Spiralia</taxon>
        <taxon>Gnathifera</taxon>
        <taxon>Rotifera</taxon>
        <taxon>Eurotatoria</taxon>
        <taxon>Bdelloidea</taxon>
        <taxon>Philodinida</taxon>
        <taxon>Philodinidae</taxon>
        <taxon>Rotaria</taxon>
    </lineage>
</organism>
<gene>
    <name evidence="2" type="ORF">GRG538_LOCUS10192</name>
    <name evidence="3" type="ORF">QYT958_LOCUS3042</name>
</gene>
<feature type="compositionally biased region" description="Low complexity" evidence="1">
    <location>
        <begin position="199"/>
        <end position="211"/>
    </location>
</feature>
<evidence type="ECO:0000313" key="2">
    <source>
        <dbReference type="EMBL" id="CAF3403044.1"/>
    </source>
</evidence>
<name>A0A820U4B0_9BILA</name>
<dbReference type="Proteomes" id="UP000663872">
    <property type="component" value="Unassembled WGS sequence"/>
</dbReference>
<dbReference type="EMBL" id="CAJOBR010000207">
    <property type="protein sequence ID" value="CAF4481129.1"/>
    <property type="molecule type" value="Genomic_DNA"/>
</dbReference>